<dbReference type="RefSeq" id="WP_226695548.1">
    <property type="nucleotide sequence ID" value="NZ_JAJAPX010000002.1"/>
</dbReference>
<gene>
    <name evidence="8" type="ORF">LG651_07695</name>
</gene>
<keyword evidence="9" id="KW-1185">Reference proteome</keyword>
<dbReference type="InterPro" id="IPR017853">
    <property type="entry name" value="GH"/>
</dbReference>
<dbReference type="InterPro" id="IPR029018">
    <property type="entry name" value="Hex-like_dom2"/>
</dbReference>
<evidence type="ECO:0000313" key="8">
    <source>
        <dbReference type="EMBL" id="MCB4808134.1"/>
    </source>
</evidence>
<dbReference type="EMBL" id="JAJAPX010000002">
    <property type="protein sequence ID" value="MCB4808134.1"/>
    <property type="molecule type" value="Genomic_DNA"/>
</dbReference>
<dbReference type="SUPFAM" id="SSF51445">
    <property type="entry name" value="(Trans)glycosidases"/>
    <property type="match status" value="1"/>
</dbReference>
<feature type="domain" description="Glycoside hydrolase family 20 catalytic" evidence="6">
    <location>
        <begin position="144"/>
        <end position="365"/>
    </location>
</feature>
<protein>
    <submittedName>
        <fullName evidence="8">Beta-N-acetylhexosaminidase</fullName>
    </submittedName>
</protein>
<keyword evidence="3" id="KW-0378">Hydrolase</keyword>
<dbReference type="Gene3D" id="3.20.20.80">
    <property type="entry name" value="Glycosidases"/>
    <property type="match status" value="1"/>
</dbReference>
<organism evidence="8 9">
    <name type="scientific">Neotamlana sargassicola</name>
    <dbReference type="NCBI Taxonomy" id="2883125"/>
    <lineage>
        <taxon>Bacteria</taxon>
        <taxon>Pseudomonadati</taxon>
        <taxon>Bacteroidota</taxon>
        <taxon>Flavobacteriia</taxon>
        <taxon>Flavobacteriales</taxon>
        <taxon>Flavobacteriaceae</taxon>
        <taxon>Neotamlana</taxon>
    </lineage>
</organism>
<keyword evidence="2" id="KW-0732">Signal</keyword>
<dbReference type="SUPFAM" id="SSF55545">
    <property type="entry name" value="beta-N-acetylhexosaminidase-like domain"/>
    <property type="match status" value="1"/>
</dbReference>
<evidence type="ECO:0000256" key="5">
    <source>
        <dbReference type="PIRSR" id="PIRSR625705-1"/>
    </source>
</evidence>
<evidence type="ECO:0000256" key="3">
    <source>
        <dbReference type="ARBA" id="ARBA00022801"/>
    </source>
</evidence>
<dbReference type="GO" id="GO:0005975">
    <property type="term" value="P:carbohydrate metabolic process"/>
    <property type="evidence" value="ECO:0007669"/>
    <property type="project" value="InterPro"/>
</dbReference>
<name>A0A9X1I869_9FLAO</name>
<feature type="domain" description="Beta-hexosaminidase bacterial type N-terminal" evidence="7">
    <location>
        <begin position="31"/>
        <end position="141"/>
    </location>
</feature>
<evidence type="ECO:0000256" key="1">
    <source>
        <dbReference type="ARBA" id="ARBA00006285"/>
    </source>
</evidence>
<dbReference type="Pfam" id="PF02838">
    <property type="entry name" value="Glyco_hydro_20b"/>
    <property type="match status" value="1"/>
</dbReference>
<comment type="similarity">
    <text evidence="1">Belongs to the glycosyl hydrolase 20 family.</text>
</comment>
<dbReference type="InterPro" id="IPR015883">
    <property type="entry name" value="Glyco_hydro_20_cat"/>
</dbReference>
<comment type="caution">
    <text evidence="8">The sequence shown here is derived from an EMBL/GenBank/DDBJ whole genome shotgun (WGS) entry which is preliminary data.</text>
</comment>
<dbReference type="GO" id="GO:0030203">
    <property type="term" value="P:glycosaminoglycan metabolic process"/>
    <property type="evidence" value="ECO:0007669"/>
    <property type="project" value="TreeGrafter"/>
</dbReference>
<evidence type="ECO:0000256" key="4">
    <source>
        <dbReference type="ARBA" id="ARBA00023295"/>
    </source>
</evidence>
<dbReference type="Pfam" id="PF00728">
    <property type="entry name" value="Glyco_hydro_20"/>
    <property type="match status" value="1"/>
</dbReference>
<sequence length="632" mass="71916">MKLKFIVLFFVGLVNTFLFANNDFEKYLLFTPQEIAVNTDSVVIYNDEVAVLKAFLNSSITEASAGKFNISTTKSDYKICFEIDANLKGFDAFQLEINTSNVTLVAKNLNALRYGKQTLLRLLNYAQTENEFVPYTKISDWANFEKRGYMLDVSRDKVPTMASIYLLIDQLAQWRINEFQLYTEHTFAYRNHKVVWENASPLTADQIKEIDSYCLKKGIDLVPNQNSFGHMENWLKHDAYLDLCECETDCKTIWGNRKRTALAPTNPNSLALMQELYTELLPNFSSKYVNIGGDETVELGLGKSKALSDSIGKGKVYLNFLKKLNNEIVKNGRQSQFWGDIVLNHPELIKDIPKNMTALVWGYDATYPFDKNLEKFHDANLDFYVCPGTSSWRSEIGRNYNAFINLKNAAIEGEKYGAKGYLITDWGDFGHFQPKSVSYPALVLGANYAWNYSDKTVENLEFLLNQYVFNDDTGNTAKAILTLGNAYLKANIPAGNANAYHLMLRRFRWTMKGHYQTKHLTKNGLLAAQIEIEKGLSQLELANPQAPDGETIITELQQASKLALFGIKLGLARLEARNMATHKIPIKKRKLLATELSKLIDNHKTVWLLRNREGGLKDSVEKLEDLVNYLQQ</sequence>
<evidence type="ECO:0000256" key="2">
    <source>
        <dbReference type="ARBA" id="ARBA00022729"/>
    </source>
</evidence>
<evidence type="ECO:0000313" key="9">
    <source>
        <dbReference type="Proteomes" id="UP001139286"/>
    </source>
</evidence>
<dbReference type="GO" id="GO:0016020">
    <property type="term" value="C:membrane"/>
    <property type="evidence" value="ECO:0007669"/>
    <property type="project" value="TreeGrafter"/>
</dbReference>
<dbReference type="PANTHER" id="PTHR22600">
    <property type="entry name" value="BETA-HEXOSAMINIDASE"/>
    <property type="match status" value="1"/>
</dbReference>
<feature type="active site" description="Proton donor" evidence="5">
    <location>
        <position position="295"/>
    </location>
</feature>
<dbReference type="AlphaFoldDB" id="A0A9X1I869"/>
<evidence type="ECO:0000259" key="6">
    <source>
        <dbReference type="Pfam" id="PF00728"/>
    </source>
</evidence>
<dbReference type="Gene3D" id="3.30.379.10">
    <property type="entry name" value="Chitobiase/beta-hexosaminidase domain 2-like"/>
    <property type="match status" value="1"/>
</dbReference>
<accession>A0A9X1I869</accession>
<evidence type="ECO:0000259" key="7">
    <source>
        <dbReference type="Pfam" id="PF02838"/>
    </source>
</evidence>
<dbReference type="PANTHER" id="PTHR22600:SF26">
    <property type="entry name" value="BETA-N-ACETYLHEXOSAMINIDASE"/>
    <property type="match status" value="1"/>
</dbReference>
<dbReference type="PRINTS" id="PR00738">
    <property type="entry name" value="GLHYDRLASE20"/>
</dbReference>
<proteinExistence type="inferred from homology"/>
<dbReference type="InterPro" id="IPR015882">
    <property type="entry name" value="HEX_bac_N"/>
</dbReference>
<reference evidence="8" key="1">
    <citation type="submission" date="2021-10" db="EMBL/GenBank/DDBJ databases">
        <title>Tamlana sargassums sp. nov., and Tamlana laminarinivorans sp. nov., two new bacteria isolated from the brown alga.</title>
        <authorList>
            <person name="Li J."/>
        </authorList>
    </citation>
    <scope>NUCLEOTIDE SEQUENCE</scope>
    <source>
        <strain evidence="8">62-3</strain>
    </source>
</reference>
<keyword evidence="4" id="KW-0326">Glycosidase</keyword>
<dbReference type="Proteomes" id="UP001139286">
    <property type="component" value="Unassembled WGS sequence"/>
</dbReference>
<dbReference type="CDD" id="cd06565">
    <property type="entry name" value="GH20_GcnA-like"/>
    <property type="match status" value="1"/>
</dbReference>
<dbReference type="InterPro" id="IPR025705">
    <property type="entry name" value="Beta_hexosaminidase_sua/sub"/>
</dbReference>
<dbReference type="GO" id="GO:0004563">
    <property type="term" value="F:beta-N-acetylhexosaminidase activity"/>
    <property type="evidence" value="ECO:0007669"/>
    <property type="project" value="InterPro"/>
</dbReference>